<keyword evidence="7" id="KW-1161">Viral attachment to host cell</keyword>
<evidence type="ECO:0000256" key="10">
    <source>
        <dbReference type="ARBA" id="ARBA00023165"/>
    </source>
</evidence>
<dbReference type="KEGG" id="vg:11467765"/>
<evidence type="ECO:0000256" key="8">
    <source>
        <dbReference type="ARBA" id="ARBA00022844"/>
    </source>
</evidence>
<accession>G9B6L5</accession>
<keyword evidence="14" id="KW-1185">Reference proteome</keyword>
<dbReference type="Pfam" id="PF00608">
    <property type="entry name" value="Adeno_shaft"/>
    <property type="match status" value="5"/>
</dbReference>
<proteinExistence type="inferred from homology"/>
<dbReference type="GO" id="GO:0098671">
    <property type="term" value="P:adhesion receptor-mediated virion attachment to host cell"/>
    <property type="evidence" value="ECO:0007669"/>
    <property type="project" value="UniProtKB-KW"/>
</dbReference>
<dbReference type="SUPFAM" id="SSF51225">
    <property type="entry name" value="Fibre shaft of virus attachment proteins"/>
    <property type="match status" value="1"/>
</dbReference>
<evidence type="ECO:0000256" key="12">
    <source>
        <dbReference type="SAM" id="MobiDB-lite"/>
    </source>
</evidence>
<keyword evidence="11" id="KW-1160">Virus entry into host cell</keyword>
<evidence type="ECO:0000256" key="2">
    <source>
        <dbReference type="ARBA" id="ARBA00004328"/>
    </source>
</evidence>
<dbReference type="EMBL" id="HM585353">
    <property type="protein sequence ID" value="ADP30831.1"/>
    <property type="molecule type" value="Genomic_DNA"/>
</dbReference>
<dbReference type="InterPro" id="IPR000939">
    <property type="entry name" value="Adenobir_fibre_prot_rpt/shaft"/>
</dbReference>
<evidence type="ECO:0000256" key="6">
    <source>
        <dbReference type="ARBA" id="ARBA00022581"/>
    </source>
</evidence>
<evidence type="ECO:0000313" key="14">
    <source>
        <dbReference type="Proteomes" id="UP000169712"/>
    </source>
</evidence>
<reference evidence="13 14" key="1">
    <citation type="journal article" date="2012" name="Virology">
        <title>Full genome analysis of a novel adenovirus from the South Polar skua (Catharacta maccormicki) in Antarctica.</title>
        <authorList>
            <person name="Park Y.M."/>
            <person name="Kim J.H."/>
            <person name="Gu S.H."/>
            <person name="Lee S.Y."/>
            <person name="Lee M.G."/>
            <person name="Kang Y.K."/>
            <person name="Kang S.H."/>
            <person name="Kim H.J."/>
            <person name="Song J.W."/>
        </authorList>
    </citation>
    <scope>NUCLEOTIDE SEQUENCE [LARGE SCALE GENOMIC DNA]</scope>
    <source>
        <strain evidence="13">T03</strain>
    </source>
</reference>
<dbReference type="GO" id="GO:0042025">
    <property type="term" value="C:host cell nucleus"/>
    <property type="evidence" value="ECO:0007669"/>
    <property type="project" value="UniProtKB-SubCell"/>
</dbReference>
<comment type="subcellular location">
    <subcellularLocation>
        <location evidence="1">Host nucleus</location>
    </subcellularLocation>
    <subcellularLocation>
        <location evidence="2">Virion</location>
    </subcellularLocation>
</comment>
<dbReference type="GO" id="GO:0007155">
    <property type="term" value="P:cell adhesion"/>
    <property type="evidence" value="ECO:0007669"/>
    <property type="project" value="InterPro"/>
</dbReference>
<evidence type="ECO:0000313" key="13">
    <source>
        <dbReference type="EMBL" id="ADP30831.1"/>
    </source>
</evidence>
<name>G9B6L5_9ADEN</name>
<protein>
    <submittedName>
        <fullName evidence="13">Fiber</fullName>
    </submittedName>
</protein>
<comment type="similarity">
    <text evidence="3">Belongs to the adenoviridae fiber family.</text>
</comment>
<keyword evidence="8" id="KW-0946">Virion</keyword>
<keyword evidence="4" id="KW-0167">Capsid protein</keyword>
<dbReference type="GO" id="GO:0046718">
    <property type="term" value="P:symbiont entry into host cell"/>
    <property type="evidence" value="ECO:0007669"/>
    <property type="project" value="UniProtKB-KW"/>
</dbReference>
<dbReference type="PRINTS" id="PR00307">
    <property type="entry name" value="ADENOVSFIBRE"/>
</dbReference>
<evidence type="ECO:0000256" key="11">
    <source>
        <dbReference type="ARBA" id="ARBA00023296"/>
    </source>
</evidence>
<evidence type="ECO:0000256" key="1">
    <source>
        <dbReference type="ARBA" id="ARBA00004147"/>
    </source>
</evidence>
<evidence type="ECO:0000256" key="7">
    <source>
        <dbReference type="ARBA" id="ARBA00022804"/>
    </source>
</evidence>
<evidence type="ECO:0000256" key="5">
    <source>
        <dbReference type="ARBA" id="ARBA00022562"/>
    </source>
</evidence>
<dbReference type="Proteomes" id="UP000169712">
    <property type="component" value="Segment"/>
</dbReference>
<keyword evidence="5" id="KW-1048">Host nucleus</keyword>
<evidence type="ECO:0000256" key="3">
    <source>
        <dbReference type="ARBA" id="ARBA00006685"/>
    </source>
</evidence>
<keyword evidence="6" id="KW-0945">Host-virus interaction</keyword>
<evidence type="ECO:0000256" key="4">
    <source>
        <dbReference type="ARBA" id="ARBA00022561"/>
    </source>
</evidence>
<dbReference type="InterPro" id="IPR000931">
    <property type="entry name" value="Adeno_fibre"/>
</dbReference>
<sequence length="462" mass="50174">MGSPSDEPVPPENEEEIPPKRRRMNLVYPFTNAKSLSITPPFINVGNGLDISNLTLSLKVGDGLFFNPSGALSVVGGNAFETLTPLKYDGGMLTLLFSDTLLLNEAGELTLPELNLPLEFNGSEISVLYSKGLRLTPEGLTLDIDSVFFTQGNKFVLNCAPPLQKNGGMLSLKAGNGLSLSGDQLECSLKVEQPLKRTQSNIALTYGTSLMVVDQKLEVNVANPLQLSESGLKIQTLAPLKIGEQLSLALSDPFTVENEMLNLKIGNAFEIRDGRLELKISKFGGFQVLSDGIAITNVMTIKNVPSSRSNAVLSLGERGMELRTVQHIKGRPDEGELSSRTGVKVKYSMRSLCSYYLISIFNSGNKLRPITFKANDFNSILMKDAMELILSGTIPLNTEVAFSVCEWQTSEGSYNGTCGIRLKKENTGDTRMIITKTGPSRGTLVSVSLLTPPVFFAFDTEN</sequence>
<keyword evidence="10" id="KW-1233">Viral attachment to host adhesion receptor</keyword>
<evidence type="ECO:0000256" key="9">
    <source>
        <dbReference type="ARBA" id="ARBA00022921"/>
    </source>
</evidence>
<feature type="region of interest" description="Disordered" evidence="12">
    <location>
        <begin position="1"/>
        <end position="22"/>
    </location>
</feature>
<dbReference type="InterPro" id="IPR009013">
    <property type="entry name" value="Attachment_protein_shaft_sf"/>
</dbReference>
<keyword evidence="9" id="KW-0426">Late protein</keyword>
<dbReference type="RefSeq" id="YP_004935948.1">
    <property type="nucleotide sequence ID" value="NC_016437.1"/>
</dbReference>
<dbReference type="Gene3D" id="6.20.10.20">
    <property type="match status" value="2"/>
</dbReference>
<dbReference type="GeneID" id="11467765"/>
<dbReference type="OrthoDB" id="15597at10239"/>
<dbReference type="GO" id="GO:0019028">
    <property type="term" value="C:viral capsid"/>
    <property type="evidence" value="ECO:0007669"/>
    <property type="project" value="UniProtKB-KW"/>
</dbReference>
<organism evidence="13 14">
    <name type="scientific">South Polar skua adenovirus 1</name>
    <dbReference type="NCBI Taxonomy" id="2848087"/>
    <lineage>
        <taxon>Viruses</taxon>
        <taxon>Varidnaviria</taxon>
        <taxon>Bamfordvirae</taxon>
        <taxon>Preplasmiviricota</taxon>
        <taxon>Polisuviricotina</taxon>
        <taxon>Pharingeaviricetes</taxon>
        <taxon>Rowavirales</taxon>
        <taxon>Adenoviridae</taxon>
        <taxon>Siadenovirus</taxon>
        <taxon>Siadenovirus stercorariidae</taxon>
        <taxon>Skua siadenovirus A</taxon>
    </lineage>
</organism>